<evidence type="ECO:0000313" key="3">
    <source>
        <dbReference type="EMBL" id="CAI8032760.1"/>
    </source>
</evidence>
<dbReference type="GO" id="GO:0005581">
    <property type="term" value="C:collagen trimer"/>
    <property type="evidence" value="ECO:0007669"/>
    <property type="project" value="UniProtKB-KW"/>
</dbReference>
<keyword evidence="3" id="KW-0176">Collagen</keyword>
<feature type="compositionally biased region" description="Basic and acidic residues" evidence="1">
    <location>
        <begin position="95"/>
        <end position="106"/>
    </location>
</feature>
<comment type="caution">
    <text evidence="3">The sequence shown here is derived from an EMBL/GenBank/DDBJ whole genome shotgun (WGS) entry which is preliminary data.</text>
</comment>
<dbReference type="InterPro" id="IPR008160">
    <property type="entry name" value="Collagen"/>
</dbReference>
<feature type="region of interest" description="Disordered" evidence="1">
    <location>
        <begin position="39"/>
        <end position="132"/>
    </location>
</feature>
<feature type="chain" id="PRO_5041441365" evidence="2">
    <location>
        <begin position="21"/>
        <end position="304"/>
    </location>
</feature>
<dbReference type="Proteomes" id="UP001174909">
    <property type="component" value="Unassembled WGS sequence"/>
</dbReference>
<dbReference type="EMBL" id="CASHTH010002623">
    <property type="protein sequence ID" value="CAI8032760.1"/>
    <property type="molecule type" value="Genomic_DNA"/>
</dbReference>
<accession>A0AA35SMC7</accession>
<feature type="signal peptide" evidence="2">
    <location>
        <begin position="1"/>
        <end position="20"/>
    </location>
</feature>
<organism evidence="3 4">
    <name type="scientific">Geodia barretti</name>
    <name type="common">Barrett's horny sponge</name>
    <dbReference type="NCBI Taxonomy" id="519541"/>
    <lineage>
        <taxon>Eukaryota</taxon>
        <taxon>Metazoa</taxon>
        <taxon>Porifera</taxon>
        <taxon>Demospongiae</taxon>
        <taxon>Heteroscleromorpha</taxon>
        <taxon>Tetractinellida</taxon>
        <taxon>Astrophorina</taxon>
        <taxon>Geodiidae</taxon>
        <taxon>Geodia</taxon>
    </lineage>
</organism>
<reference evidence="3" key="1">
    <citation type="submission" date="2023-03" db="EMBL/GenBank/DDBJ databases">
        <authorList>
            <person name="Steffen K."/>
            <person name="Cardenas P."/>
        </authorList>
    </citation>
    <scope>NUCLEOTIDE SEQUENCE</scope>
</reference>
<gene>
    <name evidence="3" type="ORF">GBAR_LOCUS18495</name>
</gene>
<dbReference type="Pfam" id="PF01391">
    <property type="entry name" value="Collagen"/>
    <property type="match status" value="1"/>
</dbReference>
<name>A0AA35SMC7_GEOBA</name>
<dbReference type="GO" id="GO:0005615">
    <property type="term" value="C:extracellular space"/>
    <property type="evidence" value="ECO:0007669"/>
    <property type="project" value="TreeGrafter"/>
</dbReference>
<evidence type="ECO:0000256" key="1">
    <source>
        <dbReference type="SAM" id="MobiDB-lite"/>
    </source>
</evidence>
<proteinExistence type="predicted"/>
<dbReference type="AlphaFoldDB" id="A0AA35SMC7"/>
<feature type="compositionally biased region" description="Low complexity" evidence="1">
    <location>
        <begin position="109"/>
        <end position="120"/>
    </location>
</feature>
<evidence type="ECO:0000256" key="2">
    <source>
        <dbReference type="SAM" id="SignalP"/>
    </source>
</evidence>
<keyword evidence="2" id="KW-0732">Signal</keyword>
<dbReference type="InterPro" id="IPR051077">
    <property type="entry name" value="Ca-dependent_lectin"/>
</dbReference>
<sequence>MVQLIHILLLTALLSGMTTAASDGEGQQQGVTERTARASETVNTSHYQEVGSPAPNGQEGLKYCDGVPGRDGLAGRDGLPGLNGRDGLAGLPGRDGSKGEHGDRGNDGQPGSQGLQGQQGPPSPGSGGNTYIRWGRTVCPNVSGTSMVYNGWAAGSHYTHSGSGANYICLTKTPQYLNYNSATDDHGLVYGAEYEAGNQPNSGVHNQDVPCAVCHVTQRSVLMIPGQHTCPTGWTREYYGYLVSAHYQQKRSTYECMDVAPETITGGHVNENGALFYHVEAKCGSLSCPPYENTKELTCAVCSK</sequence>
<dbReference type="PANTHER" id="PTHR24024">
    <property type="entry name" value="PULMONARY SURFACTANT-ASSOCIATED PROTEIN A"/>
    <property type="match status" value="1"/>
</dbReference>
<keyword evidence="4" id="KW-1185">Reference proteome</keyword>
<evidence type="ECO:0000313" key="4">
    <source>
        <dbReference type="Proteomes" id="UP001174909"/>
    </source>
</evidence>
<protein>
    <submittedName>
        <fullName evidence="3">Short-chain collagen C4</fullName>
    </submittedName>
</protein>
<dbReference type="PANTHER" id="PTHR24024:SF18">
    <property type="entry name" value="SHORT-CHAIN COLLAGEN C4-LIKE"/>
    <property type="match status" value="1"/>
</dbReference>